<dbReference type="EMBL" id="PDND01000126">
    <property type="protein sequence ID" value="PGH31497.1"/>
    <property type="molecule type" value="Genomic_DNA"/>
</dbReference>
<protein>
    <submittedName>
        <fullName evidence="1">Uncharacterized protein</fullName>
    </submittedName>
</protein>
<gene>
    <name evidence="1" type="ORF">GX50_05739</name>
</gene>
<reference evidence="1 2" key="1">
    <citation type="submission" date="2017-10" db="EMBL/GenBank/DDBJ databases">
        <title>Comparative genomics in systemic dimorphic fungi from Ajellomycetaceae.</title>
        <authorList>
            <person name="Munoz J.F."/>
            <person name="Mcewen J.G."/>
            <person name="Clay O.K."/>
            <person name="Cuomo C.A."/>
        </authorList>
    </citation>
    <scope>NUCLEOTIDE SEQUENCE [LARGE SCALE GENOMIC DNA]</scope>
    <source>
        <strain evidence="1 2">UAMH4076</strain>
    </source>
</reference>
<name>A0A2B7ZFB8_9EURO</name>
<dbReference type="AlphaFoldDB" id="A0A2B7ZFB8"/>
<keyword evidence="2" id="KW-1185">Reference proteome</keyword>
<dbReference type="Proteomes" id="UP000226031">
    <property type="component" value="Unassembled WGS sequence"/>
</dbReference>
<evidence type="ECO:0000313" key="1">
    <source>
        <dbReference type="EMBL" id="PGH31497.1"/>
    </source>
</evidence>
<proteinExistence type="predicted"/>
<organism evidence="1 2">
    <name type="scientific">[Emmonsia] crescens</name>
    <dbReference type="NCBI Taxonomy" id="73230"/>
    <lineage>
        <taxon>Eukaryota</taxon>
        <taxon>Fungi</taxon>
        <taxon>Dikarya</taxon>
        <taxon>Ascomycota</taxon>
        <taxon>Pezizomycotina</taxon>
        <taxon>Eurotiomycetes</taxon>
        <taxon>Eurotiomycetidae</taxon>
        <taxon>Onygenales</taxon>
        <taxon>Ajellomycetaceae</taxon>
        <taxon>Emergomyces</taxon>
    </lineage>
</organism>
<comment type="caution">
    <text evidence="1">The sequence shown here is derived from an EMBL/GenBank/DDBJ whole genome shotgun (WGS) entry which is preliminary data.</text>
</comment>
<accession>A0A2B7ZFB8</accession>
<sequence length="170" mass="19629">MKVDRSELFLSRNEHVRNAHNKSHEPFAAYLDAICPECDEDGGPDHDYFLHRITYQGKMRGILPCILVDCAVPCFSHCFDIEWDFRTTLDSTSSPQEDLVLYDLAECLHKRLIFMENELRRLSQEDYLDIAFGGPIRSLKDIRLLLREILSLPDPPLPCPAPGCRRHFLA</sequence>
<evidence type="ECO:0000313" key="2">
    <source>
        <dbReference type="Proteomes" id="UP000226031"/>
    </source>
</evidence>